<dbReference type="SUPFAM" id="SSF101262">
    <property type="entry name" value="Methenyltetrahydrofolate cyclohydrolase-like"/>
    <property type="match status" value="1"/>
</dbReference>
<dbReference type="InterPro" id="IPR036178">
    <property type="entry name" value="Formintransfe-cycloase-like_sf"/>
</dbReference>
<dbReference type="Gene3D" id="1.20.120.680">
    <property type="entry name" value="Formiminotetrahydrofolate cyclodeaminase monomer, up-and-down helical bundle"/>
    <property type="match status" value="1"/>
</dbReference>
<name>A0A381U1A3_9ZZZZ</name>
<feature type="domain" description="Cyclodeaminase/cyclohydrolase" evidence="1">
    <location>
        <begin position="6"/>
        <end position="174"/>
    </location>
</feature>
<protein>
    <recommendedName>
        <fullName evidence="1">Cyclodeaminase/cyclohydrolase domain-containing protein</fullName>
    </recommendedName>
</protein>
<evidence type="ECO:0000259" key="1">
    <source>
        <dbReference type="Pfam" id="PF04961"/>
    </source>
</evidence>
<accession>A0A381U1A3</accession>
<dbReference type="AlphaFoldDB" id="A0A381U1A3"/>
<organism evidence="2">
    <name type="scientific">marine metagenome</name>
    <dbReference type="NCBI Taxonomy" id="408172"/>
    <lineage>
        <taxon>unclassified sequences</taxon>
        <taxon>metagenomes</taxon>
        <taxon>ecological metagenomes</taxon>
    </lineage>
</organism>
<dbReference type="GO" id="GO:0003824">
    <property type="term" value="F:catalytic activity"/>
    <property type="evidence" value="ECO:0007669"/>
    <property type="project" value="InterPro"/>
</dbReference>
<reference evidence="2" key="1">
    <citation type="submission" date="2018-05" db="EMBL/GenBank/DDBJ databases">
        <authorList>
            <person name="Lanie J.A."/>
            <person name="Ng W.-L."/>
            <person name="Kazmierczak K.M."/>
            <person name="Andrzejewski T.M."/>
            <person name="Davidsen T.M."/>
            <person name="Wayne K.J."/>
            <person name="Tettelin H."/>
            <person name="Glass J.I."/>
            <person name="Rusch D."/>
            <person name="Podicherti R."/>
            <person name="Tsui H.-C.T."/>
            <person name="Winkler M.E."/>
        </authorList>
    </citation>
    <scope>NUCLEOTIDE SEQUENCE</scope>
</reference>
<sequence length="204" mass="22046">MNDGYEDVLEAIASDSPTPGGGSVAALSLAHSYALATMVARLTLKNDKWAEGHSISEKLLVQCETGMPRAQELAVLDAESFDAVIRAFRMPRGSDEEVSAREQAIAKGYLEAANVPLNTAQVSLEFMRSMFPFASVCNANAITDLGAACYMAHTAIVIAILNIRINIGFMLEEDSAPYEQIISLIENEADDLVSLTMNVINNRM</sequence>
<dbReference type="EMBL" id="UINC01005549">
    <property type="protein sequence ID" value="SVA22026.1"/>
    <property type="molecule type" value="Genomic_DNA"/>
</dbReference>
<dbReference type="InterPro" id="IPR007044">
    <property type="entry name" value="Cyclodeamin/CycHdrlase"/>
</dbReference>
<evidence type="ECO:0000313" key="2">
    <source>
        <dbReference type="EMBL" id="SVA22026.1"/>
    </source>
</evidence>
<gene>
    <name evidence="2" type="ORF">METZ01_LOCUS74880</name>
</gene>
<dbReference type="Pfam" id="PF04961">
    <property type="entry name" value="FTCD_C"/>
    <property type="match status" value="1"/>
</dbReference>
<proteinExistence type="predicted"/>